<evidence type="ECO:0000313" key="3">
    <source>
        <dbReference type="Proteomes" id="UP001218423"/>
    </source>
</evidence>
<dbReference type="Proteomes" id="UP001218423">
    <property type="component" value="Chromosome"/>
</dbReference>
<sequence length="106" mass="11114">MKLLIAFLIEKIGELFAKIVSFFSRKAAVAALILAMTTMVVTFTSAINGLLAGISTSSVANGYILFGLGLLPSNTAACIAAIGVAKAAQWLFIWQMALARSAFDGK</sequence>
<accession>A0AAJ5ZEM8</accession>
<name>A0AAJ5ZEM8_AERCA</name>
<proteinExistence type="predicted"/>
<evidence type="ECO:0000313" key="2">
    <source>
        <dbReference type="EMBL" id="WFF99917.1"/>
    </source>
</evidence>
<protein>
    <submittedName>
        <fullName evidence="2">DUF5455 family protein</fullName>
    </submittedName>
</protein>
<feature type="transmembrane region" description="Helical" evidence="1">
    <location>
        <begin position="63"/>
        <end position="85"/>
    </location>
</feature>
<keyword evidence="1" id="KW-0472">Membrane</keyword>
<evidence type="ECO:0000256" key="1">
    <source>
        <dbReference type="SAM" id="Phobius"/>
    </source>
</evidence>
<organism evidence="2 3">
    <name type="scientific">Aeromonas caviae</name>
    <name type="common">Aeromonas punctata</name>
    <dbReference type="NCBI Taxonomy" id="648"/>
    <lineage>
        <taxon>Bacteria</taxon>
        <taxon>Pseudomonadati</taxon>
        <taxon>Pseudomonadota</taxon>
        <taxon>Gammaproteobacteria</taxon>
        <taxon>Aeromonadales</taxon>
        <taxon>Aeromonadaceae</taxon>
        <taxon>Aeromonas</taxon>
    </lineage>
</organism>
<reference evidence="2" key="1">
    <citation type="submission" date="2023-03" db="EMBL/GenBank/DDBJ databases">
        <title>Aeromonas caviae strain AC1520.</title>
        <authorList>
            <person name="Xie T."/>
            <person name="Zhang Q."/>
            <person name="Deng J."/>
            <person name="Li X."/>
        </authorList>
    </citation>
    <scope>NUCLEOTIDE SEQUENCE</scope>
    <source>
        <strain evidence="2">AC1520</strain>
    </source>
</reference>
<keyword evidence="1" id="KW-1133">Transmembrane helix</keyword>
<keyword evidence="1" id="KW-0812">Transmembrane</keyword>
<dbReference type="RefSeq" id="WP_139736329.1">
    <property type="nucleotide sequence ID" value="NZ_CAAKNI010000022.1"/>
</dbReference>
<dbReference type="EMBL" id="CP120942">
    <property type="protein sequence ID" value="WFF99917.1"/>
    <property type="molecule type" value="Genomic_DNA"/>
</dbReference>
<feature type="transmembrane region" description="Helical" evidence="1">
    <location>
        <begin position="27"/>
        <end position="51"/>
    </location>
</feature>
<dbReference type="AlphaFoldDB" id="A0AAJ5ZEM8"/>
<gene>
    <name evidence="2" type="ORF">P5S46_10240</name>
</gene>